<feature type="transmembrane region" description="Helical" evidence="11">
    <location>
        <begin position="163"/>
        <end position="185"/>
    </location>
</feature>
<keyword evidence="13" id="KW-1185">Reference proteome</keyword>
<evidence type="ECO:0000256" key="2">
    <source>
        <dbReference type="ARBA" id="ARBA00011085"/>
    </source>
</evidence>
<feature type="compositionally biased region" description="Low complexity" evidence="10">
    <location>
        <begin position="333"/>
        <end position="343"/>
    </location>
</feature>
<feature type="transmembrane region" description="Helical" evidence="11">
    <location>
        <begin position="271"/>
        <end position="295"/>
    </location>
</feature>
<feature type="transmembrane region" description="Helical" evidence="11">
    <location>
        <begin position="38"/>
        <end position="59"/>
    </location>
</feature>
<dbReference type="GO" id="GO:0004932">
    <property type="term" value="F:mating-type factor pheromone receptor activity"/>
    <property type="evidence" value="ECO:0007669"/>
    <property type="project" value="InterPro"/>
</dbReference>
<dbReference type="GO" id="GO:0005886">
    <property type="term" value="C:plasma membrane"/>
    <property type="evidence" value="ECO:0007669"/>
    <property type="project" value="TreeGrafter"/>
</dbReference>
<evidence type="ECO:0000256" key="5">
    <source>
        <dbReference type="ARBA" id="ARBA00022989"/>
    </source>
</evidence>
<dbReference type="GeneID" id="18932422"/>
<evidence type="ECO:0000313" key="13">
    <source>
        <dbReference type="Proteomes" id="UP000001072"/>
    </source>
</evidence>
<feature type="transmembrane region" description="Helical" evidence="11">
    <location>
        <begin position="115"/>
        <end position="135"/>
    </location>
</feature>
<dbReference type="PANTHER" id="PTHR28097:SF1">
    <property type="entry name" value="PHEROMONE A FACTOR RECEPTOR"/>
    <property type="match status" value="1"/>
</dbReference>
<dbReference type="CDD" id="cd14966">
    <property type="entry name" value="7tmD_STE3"/>
    <property type="match status" value="1"/>
</dbReference>
<proteinExistence type="inferred from homology"/>
<dbReference type="eggNOG" id="ENOG502S44N">
    <property type="taxonomic scope" value="Eukaryota"/>
</dbReference>
<evidence type="ECO:0000256" key="8">
    <source>
        <dbReference type="ARBA" id="ARBA00023170"/>
    </source>
</evidence>
<name>F4S9P9_MELLP</name>
<dbReference type="InParanoid" id="F4S9P9"/>
<keyword evidence="3" id="KW-0589">Pheromone response</keyword>
<reference evidence="13" key="1">
    <citation type="journal article" date="2011" name="Proc. Natl. Acad. Sci. U.S.A.">
        <title>Obligate biotrophy features unraveled by the genomic analysis of rust fungi.</title>
        <authorList>
            <person name="Duplessis S."/>
            <person name="Cuomo C.A."/>
            <person name="Lin Y.-C."/>
            <person name="Aerts A."/>
            <person name="Tisserant E."/>
            <person name="Veneault-Fourrey C."/>
            <person name="Joly D.L."/>
            <person name="Hacquard S."/>
            <person name="Amselem J."/>
            <person name="Cantarel B.L."/>
            <person name="Chiu R."/>
            <person name="Coutinho P.M."/>
            <person name="Feau N."/>
            <person name="Field M."/>
            <person name="Frey P."/>
            <person name="Gelhaye E."/>
            <person name="Goldberg J."/>
            <person name="Grabherr M.G."/>
            <person name="Kodira C.D."/>
            <person name="Kohler A."/>
            <person name="Kuees U."/>
            <person name="Lindquist E.A."/>
            <person name="Lucas S.M."/>
            <person name="Mago R."/>
            <person name="Mauceli E."/>
            <person name="Morin E."/>
            <person name="Murat C."/>
            <person name="Pangilinan J.L."/>
            <person name="Park R."/>
            <person name="Pearson M."/>
            <person name="Quesneville H."/>
            <person name="Rouhier N."/>
            <person name="Sakthikumar S."/>
            <person name="Salamov A.A."/>
            <person name="Schmutz J."/>
            <person name="Selles B."/>
            <person name="Shapiro H."/>
            <person name="Tanguay P."/>
            <person name="Tuskan G.A."/>
            <person name="Henrissat B."/>
            <person name="Van de Peer Y."/>
            <person name="Rouze P."/>
            <person name="Ellis J.G."/>
            <person name="Dodds P.N."/>
            <person name="Schein J.E."/>
            <person name="Zhong S."/>
            <person name="Hamelin R.C."/>
            <person name="Grigoriev I.V."/>
            <person name="Szabo L.J."/>
            <person name="Martin F."/>
        </authorList>
    </citation>
    <scope>NUCLEOTIDE SEQUENCE [LARGE SCALE GENOMIC DNA]</scope>
    <source>
        <strain evidence="13">98AG31 / pathotype 3-4-7</strain>
    </source>
</reference>
<dbReference type="PRINTS" id="PR00899">
    <property type="entry name" value="GPCRSTE3"/>
</dbReference>
<dbReference type="InterPro" id="IPR001499">
    <property type="entry name" value="GPCR_STE3"/>
</dbReference>
<gene>
    <name evidence="12" type="primary">MlpSTE3.2</name>
    <name evidence="12" type="ORF">MELLADRAFT_73569</name>
</gene>
<accession>F4S9P9</accession>
<dbReference type="VEuPathDB" id="FungiDB:MELLADRAFT_73569"/>
<evidence type="ECO:0000256" key="6">
    <source>
        <dbReference type="ARBA" id="ARBA00023040"/>
    </source>
</evidence>
<evidence type="ECO:0000256" key="10">
    <source>
        <dbReference type="SAM" id="MobiDB-lite"/>
    </source>
</evidence>
<feature type="transmembrane region" description="Helical" evidence="11">
    <location>
        <begin position="6"/>
        <end position="26"/>
    </location>
</feature>
<dbReference type="AlphaFoldDB" id="F4S9P9"/>
<dbReference type="EMBL" id="GL883172">
    <property type="protein sequence ID" value="EGF98614.1"/>
    <property type="molecule type" value="Genomic_DNA"/>
</dbReference>
<keyword evidence="8" id="KW-0675">Receptor</keyword>
<sequence>MTSDAVINTYLSLSLLCALINIAPTCSHLTQGHSGPGAFGIWVVLLNTFGFVNGVIWRSDAINRSPIFCDISMRIFMVGPMGLLMANLCIIRYLSSVVTPNRVVDGKSDKRKRLFLDYLLCLGFPLVLAGVAVIYQAGRFEVNRLAGCSNISALVWPTFVLSIIWPPIICGVSCGYSLYVMYWLARRHHNLKQLLGRSSSPLNMSRFTRMGAFSATYFLISAPVTAYGTHEIIVASGPYIPWESWATVHNSWNKLSDVRQNPLYQYQLRDWLSITAGLVLFVFFSFGGEASLFYLKIFHWICPGKFARIWKRKTEVLLPIHASAQHSEKKIIQTNSSQSSFTTQERHEATRDSCSQTNSHLKNMLYLHGQPTNIRSGQEAPGILVSVVQAESSTLSEH</sequence>
<dbReference type="Proteomes" id="UP000001072">
    <property type="component" value="Unassembled WGS sequence"/>
</dbReference>
<organism evidence="13">
    <name type="scientific">Melampsora larici-populina (strain 98AG31 / pathotype 3-4-7)</name>
    <name type="common">Poplar leaf rust fungus</name>
    <dbReference type="NCBI Taxonomy" id="747676"/>
    <lineage>
        <taxon>Eukaryota</taxon>
        <taxon>Fungi</taxon>
        <taxon>Dikarya</taxon>
        <taxon>Basidiomycota</taxon>
        <taxon>Pucciniomycotina</taxon>
        <taxon>Pucciniomycetes</taxon>
        <taxon>Pucciniales</taxon>
        <taxon>Melampsoraceae</taxon>
        <taxon>Melampsora</taxon>
    </lineage>
</organism>
<dbReference type="Pfam" id="PF02076">
    <property type="entry name" value="STE3"/>
    <property type="match status" value="1"/>
</dbReference>
<evidence type="ECO:0000256" key="1">
    <source>
        <dbReference type="ARBA" id="ARBA00004141"/>
    </source>
</evidence>
<keyword evidence="4 11" id="KW-0812">Transmembrane</keyword>
<evidence type="ECO:0000256" key="3">
    <source>
        <dbReference type="ARBA" id="ARBA00022507"/>
    </source>
</evidence>
<protein>
    <submittedName>
        <fullName evidence="12">Uncharacterized protein MlpSTE3.2</fullName>
    </submittedName>
</protein>
<evidence type="ECO:0000256" key="7">
    <source>
        <dbReference type="ARBA" id="ARBA00023136"/>
    </source>
</evidence>
<dbReference type="GO" id="GO:0000750">
    <property type="term" value="P:pheromone-dependent signal transduction involved in conjugation with cellular fusion"/>
    <property type="evidence" value="ECO:0007669"/>
    <property type="project" value="TreeGrafter"/>
</dbReference>
<keyword evidence="7 11" id="KW-0472">Membrane</keyword>
<keyword evidence="5 11" id="KW-1133">Transmembrane helix</keyword>
<feature type="transmembrane region" description="Helical" evidence="11">
    <location>
        <begin position="71"/>
        <end position="94"/>
    </location>
</feature>
<comment type="subcellular location">
    <subcellularLocation>
        <location evidence="1">Membrane</location>
        <topology evidence="1">Multi-pass membrane protein</topology>
    </subcellularLocation>
</comment>
<dbReference type="HOGENOM" id="CLU_027592_5_1_1"/>
<dbReference type="KEGG" id="mlr:MELLADRAFT_73569"/>
<feature type="transmembrane region" description="Helical" evidence="11">
    <location>
        <begin position="206"/>
        <end position="228"/>
    </location>
</feature>
<dbReference type="RefSeq" id="XP_007418099.1">
    <property type="nucleotide sequence ID" value="XM_007418037.1"/>
</dbReference>
<dbReference type="PANTHER" id="PTHR28097">
    <property type="entry name" value="PHEROMONE A FACTOR RECEPTOR"/>
    <property type="match status" value="1"/>
</dbReference>
<evidence type="ECO:0000256" key="9">
    <source>
        <dbReference type="ARBA" id="ARBA00023224"/>
    </source>
</evidence>
<keyword evidence="6" id="KW-0297">G-protein coupled receptor</keyword>
<feature type="region of interest" description="Disordered" evidence="10">
    <location>
        <begin position="329"/>
        <end position="354"/>
    </location>
</feature>
<evidence type="ECO:0000256" key="11">
    <source>
        <dbReference type="SAM" id="Phobius"/>
    </source>
</evidence>
<evidence type="ECO:0000256" key="4">
    <source>
        <dbReference type="ARBA" id="ARBA00022692"/>
    </source>
</evidence>
<evidence type="ECO:0000313" key="12">
    <source>
        <dbReference type="EMBL" id="EGF98614.1"/>
    </source>
</evidence>
<dbReference type="OrthoDB" id="2874149at2759"/>
<comment type="similarity">
    <text evidence="2">Belongs to the G-protein coupled receptor 4 family.</text>
</comment>
<keyword evidence="9" id="KW-0807">Transducer</keyword>